<dbReference type="Proteomes" id="UP000683000">
    <property type="component" value="Unassembled WGS sequence"/>
</dbReference>
<dbReference type="EMBL" id="JAGFBS010000060">
    <property type="protein sequence ID" value="KAG6369946.1"/>
    <property type="molecule type" value="Genomic_DNA"/>
</dbReference>
<accession>A0A8I3A387</accession>
<dbReference type="OrthoDB" id="2686684at2759"/>
<name>A0A8I3A387_9AGAM</name>
<proteinExistence type="predicted"/>
<keyword evidence="2" id="KW-1185">Reference proteome</keyword>
<protein>
    <submittedName>
        <fullName evidence="1">Uncharacterized protein</fullName>
    </submittedName>
</protein>
<organism evidence="1 2">
    <name type="scientific">Boletus reticuloceps</name>
    <dbReference type="NCBI Taxonomy" id="495285"/>
    <lineage>
        <taxon>Eukaryota</taxon>
        <taxon>Fungi</taxon>
        <taxon>Dikarya</taxon>
        <taxon>Basidiomycota</taxon>
        <taxon>Agaricomycotina</taxon>
        <taxon>Agaricomycetes</taxon>
        <taxon>Agaricomycetidae</taxon>
        <taxon>Boletales</taxon>
        <taxon>Boletineae</taxon>
        <taxon>Boletaceae</taxon>
        <taxon>Boletoideae</taxon>
        <taxon>Boletus</taxon>
    </lineage>
</organism>
<reference evidence="1" key="1">
    <citation type="submission" date="2021-03" db="EMBL/GenBank/DDBJ databases">
        <title>Evolutionary innovations through gain and loss of genes in the ectomycorrhizal Boletales.</title>
        <authorList>
            <person name="Wu G."/>
            <person name="Miyauchi S."/>
            <person name="Morin E."/>
            <person name="Yang Z.-L."/>
            <person name="Xu J."/>
            <person name="Martin F.M."/>
        </authorList>
    </citation>
    <scope>NUCLEOTIDE SEQUENCE</scope>
    <source>
        <strain evidence="1">BR01</strain>
    </source>
</reference>
<gene>
    <name evidence="1" type="ORF">JVT61DRAFT_13336</name>
</gene>
<dbReference type="AlphaFoldDB" id="A0A8I3A387"/>
<comment type="caution">
    <text evidence="1">The sequence shown here is derived from an EMBL/GenBank/DDBJ whole genome shotgun (WGS) entry which is preliminary data.</text>
</comment>
<evidence type="ECO:0000313" key="1">
    <source>
        <dbReference type="EMBL" id="KAG6369946.1"/>
    </source>
</evidence>
<sequence length="299" mass="33296">MTSLFLRPFLPLRALHASLPPHLLAVLVPDPSIPKLVVIPASSIVIQQPQPHHVSALSEDAYLPGCITRSILPPTPQLYFTAARDNTVQAMQYYIPQTTISLSGRPAQAWQATISLPQSLEEHVTMMMTHSMDFMVSTSIYIAERPLLKVGFCKGDHFQRVEQNPTQSCAHSSPVFASQEHLRSFGSDHTMAWAGNPYLVMHATHTTWQILPQQPFCRNHSNLSSSNFSDIPTACSLPVDPTNPPEVSLIITTANDKDANQRQALKEAEYLVIYKMLSHIGWPEIPAKKTTTSIWKQTI</sequence>
<evidence type="ECO:0000313" key="2">
    <source>
        <dbReference type="Proteomes" id="UP000683000"/>
    </source>
</evidence>